<reference evidence="2" key="1">
    <citation type="journal article" date="2008" name="Nat. Genet.">
        <title>The Pristionchus pacificus genome provides a unique perspective on nematode lifestyle and parasitism.</title>
        <authorList>
            <person name="Dieterich C."/>
            <person name="Clifton S.W."/>
            <person name="Schuster L.N."/>
            <person name="Chinwalla A."/>
            <person name="Delehaunty K."/>
            <person name="Dinkelacker I."/>
            <person name="Fulton L."/>
            <person name="Fulton R."/>
            <person name="Godfrey J."/>
            <person name="Minx P."/>
            <person name="Mitreva M."/>
            <person name="Roeseler W."/>
            <person name="Tian H."/>
            <person name="Witte H."/>
            <person name="Yang S.P."/>
            <person name="Wilson R.K."/>
            <person name="Sommer R.J."/>
        </authorList>
    </citation>
    <scope>NUCLEOTIDE SEQUENCE [LARGE SCALE GENOMIC DNA]</scope>
    <source>
        <strain evidence="2">PS312</strain>
    </source>
</reference>
<proteinExistence type="predicted"/>
<gene>
    <name evidence="1" type="primary">WBGene00283884</name>
</gene>
<dbReference type="EnsemblMetazoa" id="PPA45515.1">
    <property type="protein sequence ID" value="PPA45515.1"/>
    <property type="gene ID" value="WBGene00283884"/>
</dbReference>
<sequence>MARATRVLDKSSRLFKSSIVKGIRFINHMESLMYKFIDKGFFPQQKKVGEIIQLMLQDMGWSINNELERRTNPDKPVN</sequence>
<accession>A0A8R1Z4P6</accession>
<organism evidence="1 2">
    <name type="scientific">Pristionchus pacificus</name>
    <name type="common">Parasitic nematode worm</name>
    <dbReference type="NCBI Taxonomy" id="54126"/>
    <lineage>
        <taxon>Eukaryota</taxon>
        <taxon>Metazoa</taxon>
        <taxon>Ecdysozoa</taxon>
        <taxon>Nematoda</taxon>
        <taxon>Chromadorea</taxon>
        <taxon>Rhabditida</taxon>
        <taxon>Rhabditina</taxon>
        <taxon>Diplogasteromorpha</taxon>
        <taxon>Diplogasteroidea</taxon>
        <taxon>Neodiplogasteridae</taxon>
        <taxon>Pristionchus</taxon>
    </lineage>
</organism>
<name>A0A2A6C355_PRIPA</name>
<accession>A0A2A6C355</accession>
<reference evidence="1" key="2">
    <citation type="submission" date="2022-06" db="UniProtKB">
        <authorList>
            <consortium name="EnsemblMetazoa"/>
        </authorList>
    </citation>
    <scope>IDENTIFICATION</scope>
    <source>
        <strain evidence="1">PS312</strain>
    </source>
</reference>
<protein>
    <submittedName>
        <fullName evidence="1">Uncharacterized protein</fullName>
    </submittedName>
</protein>
<dbReference type="AlphaFoldDB" id="A0A2A6C355"/>
<keyword evidence="2" id="KW-1185">Reference proteome</keyword>
<evidence type="ECO:0000313" key="2">
    <source>
        <dbReference type="Proteomes" id="UP000005239"/>
    </source>
</evidence>
<dbReference type="Proteomes" id="UP000005239">
    <property type="component" value="Unassembled WGS sequence"/>
</dbReference>
<evidence type="ECO:0000313" key="1">
    <source>
        <dbReference type="EnsemblMetazoa" id="PPA45515.1"/>
    </source>
</evidence>